<dbReference type="EMBL" id="CAJPDS010000043">
    <property type="protein sequence ID" value="CAF9927099.1"/>
    <property type="molecule type" value="Genomic_DNA"/>
</dbReference>
<evidence type="ECO:0000256" key="3">
    <source>
        <dbReference type="ARBA" id="ARBA00022840"/>
    </source>
</evidence>
<dbReference type="PANTHER" id="PTHR45626">
    <property type="entry name" value="TRANSCRIPTION TERMINATION FACTOR 2-RELATED"/>
    <property type="match status" value="1"/>
</dbReference>
<keyword evidence="3" id="KW-0067">ATP-binding</keyword>
<dbReference type="Gene3D" id="3.40.50.300">
    <property type="entry name" value="P-loop containing nucleotide triphosphate hydrolases"/>
    <property type="match status" value="1"/>
</dbReference>
<dbReference type="InterPro" id="IPR001650">
    <property type="entry name" value="Helicase_C-like"/>
</dbReference>
<dbReference type="PANTHER" id="PTHR45626:SF51">
    <property type="entry name" value="SNF2-RELATED DOMAIN-CONTAINING PROTEIN"/>
    <property type="match status" value="1"/>
</dbReference>
<dbReference type="InterPro" id="IPR014001">
    <property type="entry name" value="Helicase_ATP-bd"/>
</dbReference>
<evidence type="ECO:0000313" key="7">
    <source>
        <dbReference type="Proteomes" id="UP000664521"/>
    </source>
</evidence>
<dbReference type="Pfam" id="PF00176">
    <property type="entry name" value="SNF2-rel_dom"/>
    <property type="match status" value="1"/>
</dbReference>
<dbReference type="GO" id="GO:0006281">
    <property type="term" value="P:DNA repair"/>
    <property type="evidence" value="ECO:0007669"/>
    <property type="project" value="TreeGrafter"/>
</dbReference>
<feature type="region of interest" description="Disordered" evidence="4">
    <location>
        <begin position="1161"/>
        <end position="1215"/>
    </location>
</feature>
<accession>A0A8H3IUH5</accession>
<sequence>MHLEPSEVQVTYGPLVSSQSARFEERPDILSISENEFSSASAASGRASPITMTFKRPRPPPISAPLSQAGFLFPRQDRRGFEPEEQEKYSARKQFLDDLDNYVPLGSIHAFALDGFFEEDSWEEQPPEGIIGICHANTRGAQGLGLLLQVGLVRLFTKRLLKSMAECVIRVYALSDDVGRRWRDREVESDRVYRQILNTLMDGVIDFSAEAWAGNHSRINQRRYLSDRWCNPDRDDLLFYTFNTLSSPTPDDHYVACLFSSNAIAALLDTNHAVAGLNTLLYPYQRRSAATMIRREAEPARILDPRLEALEGPVGNTFYYDKKTKILLRDKRTYEEPRGGILAETMGLGKTLICLAVILATKGHWPRVPPEFSTNLYPVRHKVGKLIDMTAAAVARQQIPWRVYFQELAETGQDNQACLSVLERNVGSYVIVPRPTKRTRRPSLVLKEQTIRLCPVTLVVVPLNLFHHWQNELRSHVSKDALKVLFVRTMQCRMPSEDEIIVSDVILIIKPRFEREMKPPDSTYESPLKKVHFLRIIVDEGHDFGSASTGTNAIFALQRLHVDRRWIISGTPTTGLLGVEVGLAAEETAGGTNRTASASLVKTRTGATQERVQESKDLERLGRIVRDFFQLRPWANCKGDDAASWHDYIMPDQNGSRKLRSLRSILQSLVVRHRLEDVERDIRLPPLHNRIVTIEPTWHDKLSLNLFLLNLSINAVTSERVDQDYMFHPKNSSKLNVLIGNLRQAGFYWTAHEPVEISKALEFGEKYLQRHMLSGQPVGDADVELLDQASLVGRAALISDTWTCLSELNELGVYVEKFPTDARKAWSPVDTDGHSEPLLVAATHLAEAQKTVDSRLYAPNPVDDLVEVGRRVLRSARDNATKRIDGKASLTSLADEPKLLTKDTISHSKAGQSPRTKRKLSSHSNNKEVSVTQRLPHGPKSDLNGDSICHQPSRTAPDFQLAETKICGFASAKLTYLMDRVLALHQSEKIIVFYEGNNIAYYIAQALDLIDVRYLIYTGSLPERRKAAYITTFNTTENFRVMLMDLSQAAHGLHVASASRVFFVNPVWQPMVEAQAIKRAHRIGQTKPVYVETLVLQGTLEDEMRLRRKSMSLEEARLAEKSPLDDNVMSDIIRNAKFITMPIEQERDARPYARLEEPQQLFGRGSSDPGSLRDPDADLVFPGEEIAPRQGIKPPPAPTAPVSEGRQQKKTVRFA</sequence>
<dbReference type="Pfam" id="PF00271">
    <property type="entry name" value="Helicase_C"/>
    <property type="match status" value="1"/>
</dbReference>
<evidence type="ECO:0000256" key="2">
    <source>
        <dbReference type="ARBA" id="ARBA00022801"/>
    </source>
</evidence>
<keyword evidence="7" id="KW-1185">Reference proteome</keyword>
<dbReference type="GO" id="GO:0008094">
    <property type="term" value="F:ATP-dependent activity, acting on DNA"/>
    <property type="evidence" value="ECO:0007669"/>
    <property type="project" value="TreeGrafter"/>
</dbReference>
<name>A0A8H3IUH5_9LECA</name>
<evidence type="ECO:0000256" key="4">
    <source>
        <dbReference type="SAM" id="MobiDB-lite"/>
    </source>
</evidence>
<dbReference type="InterPro" id="IPR038718">
    <property type="entry name" value="SNF2-like_sf"/>
</dbReference>
<reference evidence="6" key="1">
    <citation type="submission" date="2021-03" db="EMBL/GenBank/DDBJ databases">
        <authorList>
            <person name="Tagirdzhanova G."/>
        </authorList>
    </citation>
    <scope>NUCLEOTIDE SEQUENCE</scope>
</reference>
<dbReference type="SUPFAM" id="SSF52540">
    <property type="entry name" value="P-loop containing nucleoside triphosphate hydrolases"/>
    <property type="match status" value="2"/>
</dbReference>
<dbReference type="CDD" id="cd18793">
    <property type="entry name" value="SF2_C_SNF"/>
    <property type="match status" value="1"/>
</dbReference>
<dbReference type="GO" id="GO:0016787">
    <property type="term" value="F:hydrolase activity"/>
    <property type="evidence" value="ECO:0007669"/>
    <property type="project" value="UniProtKB-KW"/>
</dbReference>
<keyword evidence="2" id="KW-0378">Hydrolase</keyword>
<feature type="domain" description="Helicase C-terminal" evidence="5">
    <location>
        <begin position="976"/>
        <end position="1130"/>
    </location>
</feature>
<dbReference type="AlphaFoldDB" id="A0A8H3IUH5"/>
<comment type="caution">
    <text evidence="6">The sequence shown here is derived from an EMBL/GenBank/DDBJ whole genome shotgun (WGS) entry which is preliminary data.</text>
</comment>
<dbReference type="SMART" id="SM00487">
    <property type="entry name" value="DEXDc"/>
    <property type="match status" value="1"/>
</dbReference>
<dbReference type="GO" id="GO:0005634">
    <property type="term" value="C:nucleus"/>
    <property type="evidence" value="ECO:0007669"/>
    <property type="project" value="TreeGrafter"/>
</dbReference>
<feature type="compositionally biased region" description="Polar residues" evidence="4">
    <location>
        <begin position="922"/>
        <end position="933"/>
    </location>
</feature>
<protein>
    <recommendedName>
        <fullName evidence="5">Helicase C-terminal domain-containing protein</fullName>
    </recommendedName>
</protein>
<dbReference type="Gene3D" id="3.40.50.10810">
    <property type="entry name" value="Tandem AAA-ATPase domain"/>
    <property type="match status" value="2"/>
</dbReference>
<dbReference type="InterPro" id="IPR000330">
    <property type="entry name" value="SNF2_N"/>
</dbReference>
<keyword evidence="1" id="KW-0547">Nucleotide-binding</keyword>
<gene>
    <name evidence="6" type="ORF">HETSPECPRED_006506</name>
</gene>
<dbReference type="OrthoDB" id="2801544at2759"/>
<evidence type="ECO:0000313" key="6">
    <source>
        <dbReference type="EMBL" id="CAF9927099.1"/>
    </source>
</evidence>
<dbReference type="InterPro" id="IPR049730">
    <property type="entry name" value="SNF2/RAD54-like_C"/>
</dbReference>
<proteinExistence type="predicted"/>
<dbReference type="InterPro" id="IPR050628">
    <property type="entry name" value="SNF2_RAD54_helicase_TF"/>
</dbReference>
<evidence type="ECO:0000259" key="5">
    <source>
        <dbReference type="PROSITE" id="PS51194"/>
    </source>
</evidence>
<feature type="region of interest" description="Disordered" evidence="4">
    <location>
        <begin position="901"/>
        <end position="949"/>
    </location>
</feature>
<dbReference type="Proteomes" id="UP000664521">
    <property type="component" value="Unassembled WGS sequence"/>
</dbReference>
<dbReference type="PROSITE" id="PS51194">
    <property type="entry name" value="HELICASE_CTER"/>
    <property type="match status" value="1"/>
</dbReference>
<organism evidence="6 7">
    <name type="scientific">Heterodermia speciosa</name>
    <dbReference type="NCBI Taxonomy" id="116794"/>
    <lineage>
        <taxon>Eukaryota</taxon>
        <taxon>Fungi</taxon>
        <taxon>Dikarya</taxon>
        <taxon>Ascomycota</taxon>
        <taxon>Pezizomycotina</taxon>
        <taxon>Lecanoromycetes</taxon>
        <taxon>OSLEUM clade</taxon>
        <taxon>Lecanoromycetidae</taxon>
        <taxon>Caliciales</taxon>
        <taxon>Physciaceae</taxon>
        <taxon>Heterodermia</taxon>
    </lineage>
</organism>
<dbReference type="GO" id="GO:0005524">
    <property type="term" value="F:ATP binding"/>
    <property type="evidence" value="ECO:0007669"/>
    <property type="project" value="UniProtKB-KW"/>
</dbReference>
<dbReference type="InterPro" id="IPR027417">
    <property type="entry name" value="P-loop_NTPase"/>
</dbReference>
<evidence type="ECO:0000256" key="1">
    <source>
        <dbReference type="ARBA" id="ARBA00022741"/>
    </source>
</evidence>